<name>A0A2H0BGD1_UNCKA</name>
<dbReference type="EMBL" id="PCSU01000023">
    <property type="protein sequence ID" value="PIP56711.1"/>
    <property type="molecule type" value="Genomic_DNA"/>
</dbReference>
<dbReference type="InterPro" id="IPR011546">
    <property type="entry name" value="Pept_M41_FtsH_extracell"/>
</dbReference>
<protein>
    <recommendedName>
        <fullName evidence="15">ATP-dependent zinc metalloprotease FtsH</fullName>
        <ecNumber evidence="15">3.4.24.-</ecNumber>
    </recommendedName>
</protein>
<evidence type="ECO:0000256" key="3">
    <source>
        <dbReference type="ARBA" id="ARBA00022475"/>
    </source>
</evidence>
<dbReference type="PROSITE" id="PS00674">
    <property type="entry name" value="AAA"/>
    <property type="match status" value="1"/>
</dbReference>
<evidence type="ECO:0000256" key="7">
    <source>
        <dbReference type="ARBA" id="ARBA00022741"/>
    </source>
</evidence>
<dbReference type="InterPro" id="IPR000642">
    <property type="entry name" value="Peptidase_M41"/>
</dbReference>
<dbReference type="GO" id="GO:0051301">
    <property type="term" value="P:cell division"/>
    <property type="evidence" value="ECO:0007669"/>
    <property type="project" value="UniProtKB-KW"/>
</dbReference>
<dbReference type="SUPFAM" id="SSF140990">
    <property type="entry name" value="FtsH protease domain-like"/>
    <property type="match status" value="1"/>
</dbReference>
<keyword evidence="12 15" id="KW-0482">Metalloprotease</keyword>
<dbReference type="Pfam" id="PF06480">
    <property type="entry name" value="FtsH_ext"/>
    <property type="match status" value="1"/>
</dbReference>
<dbReference type="InterPro" id="IPR041569">
    <property type="entry name" value="AAA_lid_3"/>
</dbReference>
<evidence type="ECO:0000256" key="8">
    <source>
        <dbReference type="ARBA" id="ARBA00022801"/>
    </source>
</evidence>
<dbReference type="PANTHER" id="PTHR23076:SF97">
    <property type="entry name" value="ATP-DEPENDENT ZINC METALLOPROTEASE YME1L1"/>
    <property type="match status" value="1"/>
</dbReference>
<dbReference type="NCBIfam" id="TIGR01241">
    <property type="entry name" value="FtsH_fam"/>
    <property type="match status" value="1"/>
</dbReference>
<dbReference type="SUPFAM" id="SSF52540">
    <property type="entry name" value="P-loop containing nucleoside triphosphate hydrolases"/>
    <property type="match status" value="1"/>
</dbReference>
<dbReference type="GO" id="GO:0030163">
    <property type="term" value="P:protein catabolic process"/>
    <property type="evidence" value="ECO:0007669"/>
    <property type="project" value="UniProtKB-UniRule"/>
</dbReference>
<keyword evidence="13 15" id="KW-0472">Membrane</keyword>
<comment type="similarity">
    <text evidence="14 15">In the central section; belongs to the AAA ATPase family.</text>
</comment>
<evidence type="ECO:0000256" key="15">
    <source>
        <dbReference type="HAMAP-Rule" id="MF_01458"/>
    </source>
</evidence>
<keyword evidence="10 15" id="KW-0067">ATP-binding</keyword>
<accession>A0A2H0BGD1</accession>
<comment type="caution">
    <text evidence="18">The sequence shown here is derived from an EMBL/GenBank/DDBJ whole genome shotgun (WGS) entry which is preliminary data.</text>
</comment>
<dbReference type="Proteomes" id="UP000228495">
    <property type="component" value="Unassembled WGS sequence"/>
</dbReference>
<keyword evidence="18" id="KW-0132">Cell division</keyword>
<evidence type="ECO:0000256" key="2">
    <source>
        <dbReference type="ARBA" id="ARBA00010044"/>
    </source>
</evidence>
<dbReference type="GO" id="GO:0008270">
    <property type="term" value="F:zinc ion binding"/>
    <property type="evidence" value="ECO:0007669"/>
    <property type="project" value="UniProtKB-UniRule"/>
</dbReference>
<evidence type="ECO:0000256" key="10">
    <source>
        <dbReference type="ARBA" id="ARBA00022840"/>
    </source>
</evidence>
<dbReference type="GO" id="GO:0016887">
    <property type="term" value="F:ATP hydrolysis activity"/>
    <property type="evidence" value="ECO:0007669"/>
    <property type="project" value="UniProtKB-UniRule"/>
</dbReference>
<dbReference type="FunFam" id="1.20.58.760:FF:000001">
    <property type="entry name" value="ATP-dependent zinc metalloprotease FtsH"/>
    <property type="match status" value="1"/>
</dbReference>
<comment type="caution">
    <text evidence="15">Lacks conserved residue(s) required for the propagation of feature annotation.</text>
</comment>
<organism evidence="18 19">
    <name type="scientific">candidate division WWE3 bacterium CG22_combo_CG10-13_8_21_14_all_39_12</name>
    <dbReference type="NCBI Taxonomy" id="1975094"/>
    <lineage>
        <taxon>Bacteria</taxon>
        <taxon>Katanobacteria</taxon>
    </lineage>
</organism>
<evidence type="ECO:0000313" key="19">
    <source>
        <dbReference type="Proteomes" id="UP000228495"/>
    </source>
</evidence>
<dbReference type="InterPro" id="IPR003959">
    <property type="entry name" value="ATPase_AAA_core"/>
</dbReference>
<dbReference type="GO" id="GO:0005524">
    <property type="term" value="F:ATP binding"/>
    <property type="evidence" value="ECO:0007669"/>
    <property type="project" value="UniProtKB-UniRule"/>
</dbReference>
<evidence type="ECO:0000313" key="18">
    <source>
        <dbReference type="EMBL" id="PIP56711.1"/>
    </source>
</evidence>
<dbReference type="Pfam" id="PF01434">
    <property type="entry name" value="Peptidase_M41"/>
    <property type="match status" value="1"/>
</dbReference>
<evidence type="ECO:0000256" key="13">
    <source>
        <dbReference type="ARBA" id="ARBA00023136"/>
    </source>
</evidence>
<feature type="transmembrane region" description="Helical" evidence="15">
    <location>
        <begin position="137"/>
        <end position="159"/>
    </location>
</feature>
<proteinExistence type="inferred from homology"/>
<reference evidence="18 19" key="1">
    <citation type="submission" date="2017-09" db="EMBL/GenBank/DDBJ databases">
        <title>Depth-based differentiation of microbial function through sediment-hosted aquifers and enrichment of novel symbionts in the deep terrestrial subsurface.</title>
        <authorList>
            <person name="Probst A.J."/>
            <person name="Ladd B."/>
            <person name="Jarett J.K."/>
            <person name="Geller-Mcgrath D.E."/>
            <person name="Sieber C.M."/>
            <person name="Emerson J.B."/>
            <person name="Anantharaman K."/>
            <person name="Thomas B.C."/>
            <person name="Malmstrom R."/>
            <person name="Stieglmeier M."/>
            <person name="Klingl A."/>
            <person name="Woyke T."/>
            <person name="Ryan C.M."/>
            <person name="Banfield J.F."/>
        </authorList>
    </citation>
    <scope>NUCLEOTIDE SEQUENCE [LARGE SCALE GENOMIC DNA]</scope>
    <source>
        <strain evidence="18">CG22_combo_CG10-13_8_21_14_all_39_12</strain>
    </source>
</reference>
<dbReference type="CDD" id="cd19501">
    <property type="entry name" value="RecA-like_FtsH"/>
    <property type="match status" value="1"/>
</dbReference>
<evidence type="ECO:0000256" key="9">
    <source>
        <dbReference type="ARBA" id="ARBA00022833"/>
    </source>
</evidence>
<keyword evidence="3 15" id="KW-1003">Cell membrane</keyword>
<dbReference type="InterPro" id="IPR037219">
    <property type="entry name" value="Peptidase_M41-like"/>
</dbReference>
<dbReference type="InterPro" id="IPR005936">
    <property type="entry name" value="FtsH"/>
</dbReference>
<comment type="function">
    <text evidence="15">Acts as a processive, ATP-dependent zinc metallopeptidase for both cytoplasmic and membrane proteins. Plays a role in the quality control of integral membrane proteins.</text>
</comment>
<keyword evidence="5 15" id="KW-0812">Transmembrane</keyword>
<dbReference type="InterPro" id="IPR003960">
    <property type="entry name" value="ATPase_AAA_CS"/>
</dbReference>
<dbReference type="HAMAP" id="MF_01458">
    <property type="entry name" value="FtsH"/>
    <property type="match status" value="1"/>
</dbReference>
<dbReference type="Gene3D" id="1.20.58.760">
    <property type="entry name" value="Peptidase M41"/>
    <property type="match status" value="1"/>
</dbReference>
<keyword evidence="6 15" id="KW-0479">Metal-binding</keyword>
<keyword evidence="11 15" id="KW-1133">Transmembrane helix</keyword>
<feature type="active site" evidence="15">
    <location>
        <position position="453"/>
    </location>
</feature>
<dbReference type="PANTHER" id="PTHR23076">
    <property type="entry name" value="METALLOPROTEASE M41 FTSH"/>
    <property type="match status" value="1"/>
</dbReference>
<dbReference type="GO" id="GO:0004176">
    <property type="term" value="F:ATP-dependent peptidase activity"/>
    <property type="evidence" value="ECO:0007669"/>
    <property type="project" value="InterPro"/>
</dbReference>
<dbReference type="EC" id="3.4.24.-" evidence="15"/>
<dbReference type="FunFam" id="1.10.8.60:FF:000001">
    <property type="entry name" value="ATP-dependent zinc metalloprotease FtsH"/>
    <property type="match status" value="1"/>
</dbReference>
<dbReference type="Gene3D" id="1.10.8.60">
    <property type="match status" value="1"/>
</dbReference>
<evidence type="ECO:0000256" key="6">
    <source>
        <dbReference type="ARBA" id="ARBA00022723"/>
    </source>
</evidence>
<keyword evidence="9 15" id="KW-0862">Zinc</keyword>
<evidence type="ECO:0000256" key="16">
    <source>
        <dbReference type="RuleBase" id="RU003651"/>
    </source>
</evidence>
<feature type="transmembrane region" description="Helical" evidence="15">
    <location>
        <begin position="33"/>
        <end position="56"/>
    </location>
</feature>
<comment type="similarity">
    <text evidence="2 15">In the C-terminal section; belongs to the peptidase M41 family.</text>
</comment>
<comment type="subcellular location">
    <subcellularLocation>
        <location evidence="15">Cell membrane</location>
        <topology evidence="15">Multi-pass membrane protein</topology>
        <orientation evidence="15">Cytoplasmic side</orientation>
    </subcellularLocation>
    <subcellularLocation>
        <location evidence="1">Membrane</location>
    </subcellularLocation>
</comment>
<dbReference type="SMART" id="SM00382">
    <property type="entry name" value="AAA"/>
    <property type="match status" value="1"/>
</dbReference>
<comment type="similarity">
    <text evidence="16">Belongs to the AAA ATPase family.</text>
</comment>
<keyword evidence="8 15" id="KW-0378">Hydrolase</keyword>
<dbReference type="InterPro" id="IPR003593">
    <property type="entry name" value="AAA+_ATPase"/>
</dbReference>
<dbReference type="InterPro" id="IPR027417">
    <property type="entry name" value="P-loop_NTPase"/>
</dbReference>
<dbReference type="GO" id="GO:0005886">
    <property type="term" value="C:plasma membrane"/>
    <property type="evidence" value="ECO:0007669"/>
    <property type="project" value="UniProtKB-SubCell"/>
</dbReference>
<dbReference type="Pfam" id="PF00004">
    <property type="entry name" value="AAA"/>
    <property type="match status" value="1"/>
</dbReference>
<dbReference type="AlphaFoldDB" id="A0A2H0BGD1"/>
<feature type="binding site" evidence="15">
    <location>
        <position position="452"/>
    </location>
    <ligand>
        <name>Zn(2+)</name>
        <dbReference type="ChEBI" id="CHEBI:29105"/>
        <note>catalytic</note>
    </ligand>
</feature>
<keyword evidence="4 15" id="KW-0645">Protease</keyword>
<dbReference type="Gene3D" id="3.40.50.300">
    <property type="entry name" value="P-loop containing nucleotide triphosphate hydrolases"/>
    <property type="match status" value="1"/>
</dbReference>
<dbReference type="GO" id="GO:0006508">
    <property type="term" value="P:proteolysis"/>
    <property type="evidence" value="ECO:0007669"/>
    <property type="project" value="UniProtKB-KW"/>
</dbReference>
<evidence type="ECO:0000256" key="14">
    <source>
        <dbReference type="ARBA" id="ARBA00061570"/>
    </source>
</evidence>
<dbReference type="GO" id="GO:0004222">
    <property type="term" value="F:metalloendopeptidase activity"/>
    <property type="evidence" value="ECO:0007669"/>
    <property type="project" value="InterPro"/>
</dbReference>
<evidence type="ECO:0000256" key="4">
    <source>
        <dbReference type="ARBA" id="ARBA00022670"/>
    </source>
</evidence>
<feature type="binding site" evidence="15">
    <location>
        <position position="456"/>
    </location>
    <ligand>
        <name>Zn(2+)</name>
        <dbReference type="ChEBI" id="CHEBI:29105"/>
        <note>catalytic</note>
    </ligand>
</feature>
<evidence type="ECO:0000259" key="17">
    <source>
        <dbReference type="SMART" id="SM00382"/>
    </source>
</evidence>
<evidence type="ECO:0000256" key="1">
    <source>
        <dbReference type="ARBA" id="ARBA00004370"/>
    </source>
</evidence>
<dbReference type="FunFam" id="3.40.50.300:FF:000001">
    <property type="entry name" value="ATP-dependent zinc metalloprotease FtsH"/>
    <property type="match status" value="1"/>
</dbReference>
<keyword evidence="18" id="KW-0131">Cell cycle</keyword>
<evidence type="ECO:0000256" key="5">
    <source>
        <dbReference type="ARBA" id="ARBA00022692"/>
    </source>
</evidence>
<comment type="cofactor">
    <cofactor evidence="15">
        <name>Zn(2+)</name>
        <dbReference type="ChEBI" id="CHEBI:29105"/>
    </cofactor>
    <text evidence="15">Binds 1 zinc ion per subunit.</text>
</comment>
<dbReference type="Pfam" id="PF17862">
    <property type="entry name" value="AAA_lid_3"/>
    <property type="match status" value="1"/>
</dbReference>
<feature type="domain" description="AAA+ ATPase" evidence="17">
    <location>
        <begin position="223"/>
        <end position="362"/>
    </location>
</feature>
<gene>
    <name evidence="15" type="primary">ftsH</name>
    <name evidence="18" type="ORF">COX05_01685</name>
</gene>
<sequence length="634" mass="69038">MDPEQKNNQQSSKSSSRIPQLPQNKWFRIARVFSVYVAVALIIAVVISQISGGLAFDFSSGATEVGISDLVTKIQNNKVTGIVVSGDTITATLVDGTELKALKEAGTNVYEVFERAGIQNLSDKTSIEVKTPFFNGFLGAAIINIFPVIIMVVFFLFLFRSAGRGAGGGMFEMGKSKAQLFNKTTAKVTFKDAAGVAEAKKELEEVVDFLRNPEKYQKLGARIPKGVLLVGPVGTGKTLLARAVANEANVPFYSMAGSEFMEMLVGVGASRVRDLFNQAKQTSPALIFIDEIETIGKKRGRSYMTSQGEQEQTLNQILVEMDGFTPSDNVIVLAATNRPDLLDSALTRPGRFDRQVVLSLPDKEGRREIIDIHLRNKPLEEGVDRNRLAQMTVGFSGADIENMLNEAAIAAASHDKVSIGMEDVSEAITKVKLGRARTGIQSEEDKKMTAYHEAGHALVAKVLPGTDTVNRVSIVSRGLALGFTEINPEEDRSHQTKTDLEHRIAALLGGRAAEQTVYSNSTVGAHNDLDRASQIAHKMVTEFGMSSLGPIAFSYSDPMGNTTFDPTLDSPRISNEMAAQIDQEVKRIIDSAYEIAKDILVRERSVLDAVVEVLMRDETIEKDEFEAIVAQKGL</sequence>
<feature type="binding site" evidence="15">
    <location>
        <position position="528"/>
    </location>
    <ligand>
        <name>Zn(2+)</name>
        <dbReference type="ChEBI" id="CHEBI:29105"/>
        <note>catalytic</note>
    </ligand>
</feature>
<evidence type="ECO:0000256" key="12">
    <source>
        <dbReference type="ARBA" id="ARBA00023049"/>
    </source>
</evidence>
<keyword evidence="7 15" id="KW-0547">Nucleotide-binding</keyword>
<comment type="subunit">
    <text evidence="15">Homohexamer.</text>
</comment>
<evidence type="ECO:0000256" key="11">
    <source>
        <dbReference type="ARBA" id="ARBA00022989"/>
    </source>
</evidence>